<dbReference type="AlphaFoldDB" id="A0A4R4JC50"/>
<gene>
    <name evidence="1" type="ORF">C5468_11320</name>
</gene>
<dbReference type="Pfam" id="PF14022">
    <property type="entry name" value="DUF4238"/>
    <property type="match status" value="1"/>
</dbReference>
<comment type="caution">
    <text evidence="1">The sequence shown here is derived from an EMBL/GenBank/DDBJ whole genome shotgun (WGS) entry which is preliminary data.</text>
</comment>
<accession>A0A4R4JC50</accession>
<sequence length="163" mass="19272">MQDIILISSDNINGEPILINKIREFSKNHWWFIDCFFGINLGYDLYINKSYEKNIIRNQTSLPFITSDHPVININPLGDKSEYIDYYYPISTEFALLVTSSNHWKSTKNNITYDVVDFLNKEICENSGDTIYSNSKDIIERYKKDFNKRKIITYSNNKHNTLY</sequence>
<dbReference type="Proteomes" id="UP000295550">
    <property type="component" value="Unassembled WGS sequence"/>
</dbReference>
<organism evidence="1 2">
    <name type="scientific">Photorhabdus luminescens subsp. mexicana</name>
    <dbReference type="NCBI Taxonomy" id="2100167"/>
    <lineage>
        <taxon>Bacteria</taxon>
        <taxon>Pseudomonadati</taxon>
        <taxon>Pseudomonadota</taxon>
        <taxon>Gammaproteobacteria</taxon>
        <taxon>Enterobacterales</taxon>
        <taxon>Morganellaceae</taxon>
        <taxon>Photorhabdus</taxon>
    </lineage>
</organism>
<dbReference type="EMBL" id="PUJX01000010">
    <property type="protein sequence ID" value="TDB51564.1"/>
    <property type="molecule type" value="Genomic_DNA"/>
</dbReference>
<reference evidence="1 2" key="1">
    <citation type="journal article" date="2019" name="Int. J. Syst. Evol. Microbiol.">
        <title>Photorhabdus khanii subsp. guanajuatensis subsp. nov., isolated from Heterorhabditis atacamensis, and Photorhabdus luminescens subsp. mexicana subsp. nov., isolated from Heterorhabditis mexicana entomopathogenic nematodes.</title>
        <authorList>
            <person name="Machado R.A.R."/>
            <person name="Bruno P."/>
            <person name="Arce C.C.M."/>
            <person name="Liechti N."/>
            <person name="Kohler A."/>
            <person name="Bernal J."/>
            <person name="Bruggmann R."/>
            <person name="Turlings T.C.J."/>
        </authorList>
    </citation>
    <scope>NUCLEOTIDE SEQUENCE [LARGE SCALE GENOMIC DNA]</scope>
    <source>
        <strain evidence="1 2">MEX47-22</strain>
    </source>
</reference>
<evidence type="ECO:0008006" key="3">
    <source>
        <dbReference type="Google" id="ProtNLM"/>
    </source>
</evidence>
<protein>
    <recommendedName>
        <fullName evidence="3">DUF4238 domain-containing protein</fullName>
    </recommendedName>
</protein>
<evidence type="ECO:0000313" key="2">
    <source>
        <dbReference type="Proteomes" id="UP000295550"/>
    </source>
</evidence>
<proteinExistence type="predicted"/>
<evidence type="ECO:0000313" key="1">
    <source>
        <dbReference type="EMBL" id="TDB51564.1"/>
    </source>
</evidence>
<dbReference type="InterPro" id="IPR025332">
    <property type="entry name" value="DUF4238"/>
</dbReference>
<name>A0A4R4JC50_PHOLU</name>
<dbReference type="RefSeq" id="WP_132345611.1">
    <property type="nucleotide sequence ID" value="NZ_CAWOLF010000010.1"/>
</dbReference>